<keyword evidence="6" id="KW-1185">Reference proteome</keyword>
<evidence type="ECO:0000256" key="3">
    <source>
        <dbReference type="PROSITE-ProRule" id="PRU00023"/>
    </source>
</evidence>
<dbReference type="AlphaFoldDB" id="A0A7J0H8Q8"/>
<organism evidence="5 6">
    <name type="scientific">Actinidia rufa</name>
    <dbReference type="NCBI Taxonomy" id="165716"/>
    <lineage>
        <taxon>Eukaryota</taxon>
        <taxon>Viridiplantae</taxon>
        <taxon>Streptophyta</taxon>
        <taxon>Embryophyta</taxon>
        <taxon>Tracheophyta</taxon>
        <taxon>Spermatophyta</taxon>
        <taxon>Magnoliopsida</taxon>
        <taxon>eudicotyledons</taxon>
        <taxon>Gunneridae</taxon>
        <taxon>Pentapetalae</taxon>
        <taxon>asterids</taxon>
        <taxon>Ericales</taxon>
        <taxon>Actinidiaceae</taxon>
        <taxon>Actinidia</taxon>
    </lineage>
</organism>
<gene>
    <name evidence="5" type="ORF">Acr_28g0001920</name>
</gene>
<dbReference type="PROSITE" id="PS50297">
    <property type="entry name" value="ANK_REP_REGION"/>
    <property type="match status" value="2"/>
</dbReference>
<keyword evidence="2 3" id="KW-0040">ANK repeat</keyword>
<sequence length="362" mass="39310">MDRLVKPDVKEVALTFTRGQKCTTTFRLSNLMHTMSVAVSLSTTNPSLSFPQPFSILPPLSTSSFSLILFDPPDHPPLSSPPDFVTVRTPPSPSPSSAPTSSISFSPSNTKTLEVAFLLSKAISSCDESDLTSLLRSAAQSGNSYFVSALIDAGADLNNIDYNVQSVMSLAIQSGNIDSVRILIDSGFVIDNSIDWLLHDVAAIDRSDLMEVLCLGFREIVVNLVDFRGRTALHVAAICRHVDSLQFLVSIGGDPDLMDHNGWTPLHCEAAEFLIDHSTFSKYAVTREGKTSFALAVEKGHSHLYDLLQLGDSLQRAARLDDIHAMKSCLAEDGRVNGWTPLHRAAFKGRVESVKLLLSHGA</sequence>
<protein>
    <recommendedName>
        <fullName evidence="7">Ankyrin repeat family protein</fullName>
    </recommendedName>
</protein>
<dbReference type="PANTHER" id="PTHR24198">
    <property type="entry name" value="ANKYRIN REPEAT AND PROTEIN KINASE DOMAIN-CONTAINING PROTEIN"/>
    <property type="match status" value="1"/>
</dbReference>
<reference evidence="5 6" key="1">
    <citation type="submission" date="2019-07" db="EMBL/GenBank/DDBJ databases">
        <title>De Novo Assembly of kiwifruit Actinidia rufa.</title>
        <authorList>
            <person name="Sugita-Konishi S."/>
            <person name="Sato K."/>
            <person name="Mori E."/>
            <person name="Abe Y."/>
            <person name="Kisaki G."/>
            <person name="Hamano K."/>
            <person name="Suezawa K."/>
            <person name="Otani M."/>
            <person name="Fukuda T."/>
            <person name="Manabe T."/>
            <person name="Gomi K."/>
            <person name="Tabuchi M."/>
            <person name="Akimitsu K."/>
            <person name="Kataoka I."/>
        </authorList>
    </citation>
    <scope>NUCLEOTIDE SEQUENCE [LARGE SCALE GENOMIC DNA]</scope>
    <source>
        <strain evidence="6">cv. Fuchu</strain>
    </source>
</reference>
<dbReference type="InterPro" id="IPR036770">
    <property type="entry name" value="Ankyrin_rpt-contain_sf"/>
</dbReference>
<feature type="repeat" description="ANK" evidence="3">
    <location>
        <begin position="228"/>
        <end position="260"/>
    </location>
</feature>
<feature type="region of interest" description="Disordered" evidence="4">
    <location>
        <begin position="79"/>
        <end position="105"/>
    </location>
</feature>
<evidence type="ECO:0000313" key="5">
    <source>
        <dbReference type="EMBL" id="GFZ19487.1"/>
    </source>
</evidence>
<dbReference type="PROSITE" id="PS50088">
    <property type="entry name" value="ANK_REPEAT"/>
    <property type="match status" value="3"/>
</dbReference>
<dbReference type="EMBL" id="BJWL01000028">
    <property type="protein sequence ID" value="GFZ19487.1"/>
    <property type="molecule type" value="Genomic_DNA"/>
</dbReference>
<accession>A0A7J0H8Q8</accession>
<feature type="repeat" description="ANK" evidence="3">
    <location>
        <begin position="337"/>
        <end position="362"/>
    </location>
</feature>
<dbReference type="Proteomes" id="UP000585474">
    <property type="component" value="Unassembled WGS sequence"/>
</dbReference>
<evidence type="ECO:0000313" key="6">
    <source>
        <dbReference type="Proteomes" id="UP000585474"/>
    </source>
</evidence>
<evidence type="ECO:0000256" key="2">
    <source>
        <dbReference type="ARBA" id="ARBA00023043"/>
    </source>
</evidence>
<comment type="caution">
    <text evidence="5">The sequence shown here is derived from an EMBL/GenBank/DDBJ whole genome shotgun (WGS) entry which is preliminary data.</text>
</comment>
<evidence type="ECO:0000256" key="1">
    <source>
        <dbReference type="ARBA" id="ARBA00022737"/>
    </source>
</evidence>
<evidence type="ECO:0000256" key="4">
    <source>
        <dbReference type="SAM" id="MobiDB-lite"/>
    </source>
</evidence>
<name>A0A7J0H8Q8_9ERIC</name>
<dbReference type="Pfam" id="PF00023">
    <property type="entry name" value="Ank"/>
    <property type="match status" value="1"/>
</dbReference>
<feature type="repeat" description="ANK" evidence="3">
    <location>
        <begin position="130"/>
        <end position="162"/>
    </location>
</feature>
<dbReference type="SMART" id="SM00248">
    <property type="entry name" value="ANK"/>
    <property type="match status" value="5"/>
</dbReference>
<dbReference type="InterPro" id="IPR002110">
    <property type="entry name" value="Ankyrin_rpt"/>
</dbReference>
<keyword evidence="1" id="KW-0677">Repeat</keyword>
<dbReference type="Gene3D" id="1.25.40.20">
    <property type="entry name" value="Ankyrin repeat-containing domain"/>
    <property type="match status" value="2"/>
</dbReference>
<dbReference type="OrthoDB" id="194358at2759"/>
<dbReference type="Pfam" id="PF12796">
    <property type="entry name" value="Ank_2"/>
    <property type="match status" value="2"/>
</dbReference>
<dbReference type="SUPFAM" id="SSF48403">
    <property type="entry name" value="Ankyrin repeat"/>
    <property type="match status" value="1"/>
</dbReference>
<proteinExistence type="predicted"/>
<evidence type="ECO:0008006" key="7">
    <source>
        <dbReference type="Google" id="ProtNLM"/>
    </source>
</evidence>
<dbReference type="PANTHER" id="PTHR24198:SF165">
    <property type="entry name" value="ANKYRIN REPEAT-CONTAINING PROTEIN-RELATED"/>
    <property type="match status" value="1"/>
</dbReference>